<reference evidence="1" key="1">
    <citation type="submission" date="2016-08" db="EMBL/GenBank/DDBJ databases">
        <title>Complete Genome Seqeunce of Paenibacillus sp. BIHB 4019 from tea rhizoplane.</title>
        <authorList>
            <person name="Thakur R."/>
            <person name="Swarnkar M.K."/>
            <person name="Gulati A."/>
        </authorList>
    </citation>
    <scope>NUCLEOTIDE SEQUENCE [LARGE SCALE GENOMIC DNA]</scope>
    <source>
        <strain evidence="1">BIHB4019</strain>
    </source>
</reference>
<dbReference type="Gene3D" id="2.40.70.10">
    <property type="entry name" value="Acid Proteases"/>
    <property type="match status" value="1"/>
</dbReference>
<dbReference type="AlphaFoldDB" id="A0A1B2DKM0"/>
<dbReference type="Pfam" id="PF13650">
    <property type="entry name" value="Asp_protease_2"/>
    <property type="match status" value="1"/>
</dbReference>
<evidence type="ECO:0000313" key="1">
    <source>
        <dbReference type="EMBL" id="ANY68263.1"/>
    </source>
</evidence>
<name>A0A1B2DKM0_9BACL</name>
<dbReference type="InterPro" id="IPR021109">
    <property type="entry name" value="Peptidase_aspartic_dom_sf"/>
</dbReference>
<protein>
    <recommendedName>
        <fullName evidence="2">Peptidase A2 domain-containing protein</fullName>
    </recommendedName>
</protein>
<gene>
    <name evidence="1" type="ORF">BBD42_18615</name>
</gene>
<organism evidence="1">
    <name type="scientific">Paenibacillus sp. BIHB 4019</name>
    <dbReference type="NCBI Taxonomy" id="1870819"/>
    <lineage>
        <taxon>Bacteria</taxon>
        <taxon>Bacillati</taxon>
        <taxon>Bacillota</taxon>
        <taxon>Bacilli</taxon>
        <taxon>Bacillales</taxon>
        <taxon>Paenibacillaceae</taxon>
        <taxon>Paenibacillus</taxon>
    </lineage>
</organism>
<dbReference type="SUPFAM" id="SSF50630">
    <property type="entry name" value="Acid proteases"/>
    <property type="match status" value="1"/>
</dbReference>
<dbReference type="RefSeq" id="WP_099519414.1">
    <property type="nucleotide sequence ID" value="NZ_CP016808.1"/>
</dbReference>
<sequence>MKMAYDGQLLTATLTISYRGKTLQLTDIIIDTGSSHTIFSPDVLEDIGVTYENGDTVYEAYGIGGTMPFYTKVLDYIQIDTLQIEHIEIDVGMLPNSHKGLLGLDILKAYGFIVDMNKLELHLSLSALDT</sequence>
<evidence type="ECO:0008006" key="2">
    <source>
        <dbReference type="Google" id="ProtNLM"/>
    </source>
</evidence>
<proteinExistence type="predicted"/>
<dbReference type="EMBL" id="CP016808">
    <property type="protein sequence ID" value="ANY68263.1"/>
    <property type="molecule type" value="Genomic_DNA"/>
</dbReference>
<accession>A0A1B2DKM0</accession>